<dbReference type="PANTHER" id="PTHR23354:SF122">
    <property type="entry name" value="GTPASE-ACTIVATING PROTEIN SKYWALKER"/>
    <property type="match status" value="1"/>
</dbReference>
<dbReference type="Pfam" id="PF07534">
    <property type="entry name" value="TLD"/>
    <property type="match status" value="1"/>
</dbReference>
<evidence type="ECO:0000313" key="4">
    <source>
        <dbReference type="EMBL" id="CAF3786277.1"/>
    </source>
</evidence>
<evidence type="ECO:0000313" key="3">
    <source>
        <dbReference type="EMBL" id="CAF1017187.1"/>
    </source>
</evidence>
<keyword evidence="1" id="KW-0175">Coiled coil</keyword>
<name>A0A8S2J0M0_9BILA</name>
<reference evidence="4" key="1">
    <citation type="submission" date="2021-02" db="EMBL/GenBank/DDBJ databases">
        <authorList>
            <person name="Nowell W R."/>
        </authorList>
    </citation>
    <scope>NUCLEOTIDE SEQUENCE</scope>
</reference>
<dbReference type="PANTHER" id="PTHR23354">
    <property type="entry name" value="NUCLEOLAR PROTEIN 7/ESTROGEN RECEPTOR COACTIVATOR-RELATED"/>
    <property type="match status" value="1"/>
</dbReference>
<protein>
    <recommendedName>
        <fullName evidence="2">TLDc domain-containing protein</fullName>
    </recommendedName>
</protein>
<proteinExistence type="predicted"/>
<dbReference type="InterPro" id="IPR006571">
    <property type="entry name" value="TLDc_dom"/>
</dbReference>
<evidence type="ECO:0000313" key="5">
    <source>
        <dbReference type="Proteomes" id="UP000682733"/>
    </source>
</evidence>
<dbReference type="Proteomes" id="UP000677228">
    <property type="component" value="Unassembled WGS sequence"/>
</dbReference>
<dbReference type="EMBL" id="CAJOBA010006888">
    <property type="protein sequence ID" value="CAF3786277.1"/>
    <property type="molecule type" value="Genomic_DNA"/>
</dbReference>
<feature type="coiled-coil region" evidence="1">
    <location>
        <begin position="84"/>
        <end position="126"/>
    </location>
</feature>
<dbReference type="EMBL" id="CAJNOK010006879">
    <property type="protein sequence ID" value="CAF1017187.1"/>
    <property type="molecule type" value="Genomic_DNA"/>
</dbReference>
<accession>A0A8S2J0M0</accession>
<gene>
    <name evidence="3" type="ORF">OVA965_LOCUS15342</name>
    <name evidence="4" type="ORF">TMI583_LOCUS15348</name>
</gene>
<feature type="domain" description="TLDc" evidence="2">
    <location>
        <begin position="205"/>
        <end position="376"/>
    </location>
</feature>
<dbReference type="AlphaFoldDB" id="A0A8S2J0M0"/>
<comment type="caution">
    <text evidence="4">The sequence shown here is derived from an EMBL/GenBank/DDBJ whole genome shotgun (WGS) entry which is preliminary data.</text>
</comment>
<dbReference type="Proteomes" id="UP000682733">
    <property type="component" value="Unassembled WGS sequence"/>
</dbReference>
<organism evidence="4 5">
    <name type="scientific">Didymodactylos carnosus</name>
    <dbReference type="NCBI Taxonomy" id="1234261"/>
    <lineage>
        <taxon>Eukaryota</taxon>
        <taxon>Metazoa</taxon>
        <taxon>Spiralia</taxon>
        <taxon>Gnathifera</taxon>
        <taxon>Rotifera</taxon>
        <taxon>Eurotatoria</taxon>
        <taxon>Bdelloidea</taxon>
        <taxon>Philodinida</taxon>
        <taxon>Philodinidae</taxon>
        <taxon>Didymodactylos</taxon>
    </lineage>
</organism>
<sequence length="376" mass="43683">MAQSTTYKCSNHECKKNGMVKCDGCSDRFCQEHFPKHRRQLTLAFDRICNDRDLLYQYFYSPQSSTKVNETSFTDINRWEEITIAQVRLTADNARKRVDELMQKSRSQLQRDFEQLSQELRRRKENDDYFEPDLNKLTTELEHLKLSITNSTRLIEIRNRNIDWSTLLDIEVIATETCSIMSAPSAPQKYVEKAKRGTATLFDDTFLLSDEYQLKVNEFYGKSNQRWQLIYRASRHGFGAEDFHGRCNDQGATVTVIRSKNGYLFGGYTRVPWKSDGGWKEDASSFLFTLSNPHSIPPRKYHVDSQQSKYAVRHRADYGSAFGGGCDLFVSHKSNENSDSYTNFPCSYMDTTGKREKTFTGAKYFTIFDIEVFRVV</sequence>
<dbReference type="PROSITE" id="PS51886">
    <property type="entry name" value="TLDC"/>
    <property type="match status" value="1"/>
</dbReference>
<dbReference type="SMART" id="SM00584">
    <property type="entry name" value="TLDc"/>
    <property type="match status" value="1"/>
</dbReference>
<evidence type="ECO:0000259" key="2">
    <source>
        <dbReference type="PROSITE" id="PS51886"/>
    </source>
</evidence>
<evidence type="ECO:0000256" key="1">
    <source>
        <dbReference type="SAM" id="Coils"/>
    </source>
</evidence>